<keyword evidence="2" id="KW-1185">Reference proteome</keyword>
<evidence type="ECO:0000313" key="1">
    <source>
        <dbReference type="EMBL" id="KAI4384446.1"/>
    </source>
</evidence>
<evidence type="ECO:0000313" key="2">
    <source>
        <dbReference type="Proteomes" id="UP001057402"/>
    </source>
</evidence>
<accession>A0ACB9S1U2</accession>
<organism evidence="1 2">
    <name type="scientific">Melastoma candidum</name>
    <dbReference type="NCBI Taxonomy" id="119954"/>
    <lineage>
        <taxon>Eukaryota</taxon>
        <taxon>Viridiplantae</taxon>
        <taxon>Streptophyta</taxon>
        <taxon>Embryophyta</taxon>
        <taxon>Tracheophyta</taxon>
        <taxon>Spermatophyta</taxon>
        <taxon>Magnoliopsida</taxon>
        <taxon>eudicotyledons</taxon>
        <taxon>Gunneridae</taxon>
        <taxon>Pentapetalae</taxon>
        <taxon>rosids</taxon>
        <taxon>malvids</taxon>
        <taxon>Myrtales</taxon>
        <taxon>Melastomataceae</taxon>
        <taxon>Melastomatoideae</taxon>
        <taxon>Melastomateae</taxon>
        <taxon>Melastoma</taxon>
    </lineage>
</organism>
<reference evidence="2" key="1">
    <citation type="journal article" date="2023" name="Front. Plant Sci.">
        <title>Chromosomal-level genome assembly of Melastoma candidum provides insights into trichome evolution.</title>
        <authorList>
            <person name="Zhong Y."/>
            <person name="Wu W."/>
            <person name="Sun C."/>
            <person name="Zou P."/>
            <person name="Liu Y."/>
            <person name="Dai S."/>
            <person name="Zhou R."/>
        </authorList>
    </citation>
    <scope>NUCLEOTIDE SEQUENCE [LARGE SCALE GENOMIC DNA]</scope>
</reference>
<gene>
    <name evidence="1" type="ORF">MLD38_002603</name>
</gene>
<sequence>MKKLFFFRSSAPSNSNNVPEPSEKKGSAGNSRLAGGDVDKYENNYQSPRRSFSNYRQQDSDSWSACNQSGSALRRSRSLTSATFLGDGFEHGNPSNLNDLNRSPSRQSYRHPISDQKSIPERQSKGKQFEDGAPRNGRGSNKSGSAGSPKPDYDSSGHSSNSSSYTSNKVVDRYIDGEQHQDKGKPKRSCPKIYAVKESGVPSSRAQYTAPSSPTDYCNSKSKSRSFRDAKGSCHNFSSGEWEKSSIGHNSPRTLAKNVMERLSQTTTFPKSSFHDFDSDIPITIQDVYCGSSDKCFDQNSDVGTPKSIPFSEPNGTTKRNHRKDISCIHKEGGLRSRKCEAFGSDDSKDDVDLALQARHKEAKARVVHFSEELLDDCLSPDFSFDVPTIMRTVRNLSEDRISLAAEVVELLQSRIKDRSSVKEELRRTKAESQLQARRLEKEKKEQQQSLEKELDRRSSDWSSKLEKIQREEQRLRERVRELAEQNVQLQREVCSINERELESRNFISCSERQITEMKVRAEQFSQKNQDLQRNLSDIKEKYQAAVETSELSRRTFLEKEKECKELHKSLARLLRTCTDQQKTIEGLRQGLDDSGRNGQSRGTGDDTMLKLRTELVRLTGVDLSLRKELEVNRQEVEALRRENISLLGRLKGNTEDYGASFFCVNKEMHARVGCLQSDALSTLNQSTDLCSKVLDFVKSRTQQHESTTREGIEAIQRSLDGQFIVEADMKLQGLKRKTESLTISFQTMSTLLQEKAKIPLLKSQQQEATQDRSPKISTRTSSEDLWEAELKAERLMTQLLKGKLYTKELEAEQLQAELATAVRAADCIKFEVQNAMDNLSSITHKSKELELQMQKKDEKIVTLEIQLDESRRELGMMRGVLPNVSEQRDRLLEDNMLLNLELQTLKKKVDDLDEVVHEKEGQISILRDTLRNEPFNLLDGPDLSSEQFLVR</sequence>
<name>A0ACB9S1U2_9MYRT</name>
<protein>
    <submittedName>
        <fullName evidence="1">Uncharacterized protein</fullName>
    </submittedName>
</protein>
<comment type="caution">
    <text evidence="1">The sequence shown here is derived from an EMBL/GenBank/DDBJ whole genome shotgun (WGS) entry which is preliminary data.</text>
</comment>
<dbReference type="EMBL" id="CM042881">
    <property type="protein sequence ID" value="KAI4384446.1"/>
    <property type="molecule type" value="Genomic_DNA"/>
</dbReference>
<dbReference type="Proteomes" id="UP001057402">
    <property type="component" value="Chromosome 2"/>
</dbReference>
<proteinExistence type="predicted"/>